<dbReference type="GO" id="GO:0015254">
    <property type="term" value="F:glycerol channel activity"/>
    <property type="evidence" value="ECO:0007669"/>
    <property type="project" value="TreeGrafter"/>
</dbReference>
<evidence type="ECO:0000313" key="13">
    <source>
        <dbReference type="Proteomes" id="UP000827549"/>
    </source>
</evidence>
<dbReference type="GO" id="GO:0005886">
    <property type="term" value="C:plasma membrane"/>
    <property type="evidence" value="ECO:0007669"/>
    <property type="project" value="TreeGrafter"/>
</dbReference>
<dbReference type="SUPFAM" id="SSF81338">
    <property type="entry name" value="Aquaporin-like"/>
    <property type="match status" value="1"/>
</dbReference>
<keyword evidence="7 11" id="KW-0472">Membrane</keyword>
<dbReference type="GO" id="GO:0015250">
    <property type="term" value="F:water channel activity"/>
    <property type="evidence" value="ECO:0007669"/>
    <property type="project" value="TreeGrafter"/>
</dbReference>
<dbReference type="GeneID" id="87809862"/>
<dbReference type="PROSITE" id="PS00221">
    <property type="entry name" value="MIP"/>
    <property type="match status" value="1"/>
</dbReference>
<feature type="transmembrane region" description="Helical" evidence="11">
    <location>
        <begin position="200"/>
        <end position="220"/>
    </location>
</feature>
<keyword evidence="3 9" id="KW-0813">Transport</keyword>
<evidence type="ECO:0000256" key="8">
    <source>
        <dbReference type="ARBA" id="ARBA00034651"/>
    </source>
</evidence>
<comment type="similarity">
    <text evidence="2 9">Belongs to the MIP/aquaporin (TC 1.A.8) family.</text>
</comment>
<feature type="transmembrane region" description="Helical" evidence="11">
    <location>
        <begin position="122"/>
        <end position="145"/>
    </location>
</feature>
<evidence type="ECO:0000256" key="11">
    <source>
        <dbReference type="SAM" id="Phobius"/>
    </source>
</evidence>
<comment type="subcellular location">
    <subcellularLocation>
        <location evidence="1">Membrane</location>
        <topology evidence="1">Multi-pass membrane protein</topology>
    </subcellularLocation>
</comment>
<dbReference type="PRINTS" id="PR00783">
    <property type="entry name" value="MINTRINSICP"/>
</dbReference>
<evidence type="ECO:0000256" key="5">
    <source>
        <dbReference type="ARBA" id="ARBA00022737"/>
    </source>
</evidence>
<dbReference type="AlphaFoldDB" id="A0AAF0YB08"/>
<dbReference type="PANTHER" id="PTHR43829">
    <property type="entry name" value="AQUAPORIN OR AQUAGLYCEROPORIN RELATED"/>
    <property type="match status" value="1"/>
</dbReference>
<evidence type="ECO:0000256" key="6">
    <source>
        <dbReference type="ARBA" id="ARBA00022989"/>
    </source>
</evidence>
<evidence type="ECO:0000256" key="4">
    <source>
        <dbReference type="ARBA" id="ARBA00022692"/>
    </source>
</evidence>
<feature type="transmembrane region" description="Helical" evidence="11">
    <location>
        <begin position="157"/>
        <end position="179"/>
    </location>
</feature>
<dbReference type="NCBIfam" id="TIGR00861">
    <property type="entry name" value="MIP"/>
    <property type="match status" value="1"/>
</dbReference>
<dbReference type="Proteomes" id="UP000827549">
    <property type="component" value="Chromosome 5"/>
</dbReference>
<keyword evidence="4 9" id="KW-0812">Transmembrane</keyword>
<keyword evidence="13" id="KW-1185">Reference proteome</keyword>
<organism evidence="12 13">
    <name type="scientific">Vanrija pseudolonga</name>
    <dbReference type="NCBI Taxonomy" id="143232"/>
    <lineage>
        <taxon>Eukaryota</taxon>
        <taxon>Fungi</taxon>
        <taxon>Dikarya</taxon>
        <taxon>Basidiomycota</taxon>
        <taxon>Agaricomycotina</taxon>
        <taxon>Tremellomycetes</taxon>
        <taxon>Trichosporonales</taxon>
        <taxon>Trichosporonaceae</taxon>
        <taxon>Vanrija</taxon>
    </lineage>
</organism>
<feature type="transmembrane region" description="Helical" evidence="11">
    <location>
        <begin position="257"/>
        <end position="277"/>
    </location>
</feature>
<evidence type="ECO:0000256" key="7">
    <source>
        <dbReference type="ARBA" id="ARBA00023136"/>
    </source>
</evidence>
<evidence type="ECO:0000313" key="12">
    <source>
        <dbReference type="EMBL" id="WOO83167.1"/>
    </source>
</evidence>
<comment type="catalytic activity">
    <reaction evidence="8">
        <text>H2O(in) = H2O(out)</text>
        <dbReference type="Rhea" id="RHEA:29667"/>
        <dbReference type="ChEBI" id="CHEBI:15377"/>
    </reaction>
</comment>
<gene>
    <name evidence="12" type="primary">YFL054C</name>
    <name evidence="12" type="ORF">LOC62_05G006686</name>
</gene>
<evidence type="ECO:0000256" key="2">
    <source>
        <dbReference type="ARBA" id="ARBA00006175"/>
    </source>
</evidence>
<dbReference type="Gene3D" id="1.20.1080.10">
    <property type="entry name" value="Glycerol uptake facilitator protein"/>
    <property type="match status" value="1"/>
</dbReference>
<evidence type="ECO:0000256" key="10">
    <source>
        <dbReference type="SAM" id="MobiDB-lite"/>
    </source>
</evidence>
<feature type="compositionally biased region" description="Basic and acidic residues" evidence="10">
    <location>
        <begin position="7"/>
        <end position="23"/>
    </location>
</feature>
<evidence type="ECO:0000256" key="1">
    <source>
        <dbReference type="ARBA" id="ARBA00004141"/>
    </source>
</evidence>
<dbReference type="PRINTS" id="PR02019">
    <property type="entry name" value="AQUAPORIN7"/>
</dbReference>
<keyword evidence="5" id="KW-0677">Repeat</keyword>
<protein>
    <submittedName>
        <fullName evidence="12">Purtative membrane protein</fullName>
    </submittedName>
</protein>
<feature type="transmembrane region" description="Helical" evidence="11">
    <location>
        <begin position="289"/>
        <end position="307"/>
    </location>
</feature>
<feature type="transmembrane region" description="Helical" evidence="11">
    <location>
        <begin position="341"/>
        <end position="364"/>
    </location>
</feature>
<sequence>MSTTVHDILHGEIHHSDHHHPDGGVEESEHELVGPGARQHDNVRYVLVTSDMLAQLNGKEVVSGQLPPGSYPPSSPDSSIIINPKSEVKHVERAQSPSALAVSEPTYLPNPLARFRFFFREYFGEFIGTMILLIFGNGVNCQAVLSNWTQGSYLSISFGWGIGVMFGIHACGGISGGHLNPAVTISMAIFRKFPWRKVPGYALAQILGACVGSCLVQGNYHALLNQFEGGYNRRTYGLETSTATLFFTDAKPYMSNVGSFFSEFFATAVLLGMICAVTDSNNNPAPPGMNGVIVMFLIIGIGAALGTETAYCLNPARDLGPRIACAIFGYPSKIWTYRKAYWVYVPIIAPIFGGMLGCLVYDFFIYSGRDSPLNWAWGRKKATTEESPRQLENA</sequence>
<reference evidence="12" key="1">
    <citation type="submission" date="2023-10" db="EMBL/GenBank/DDBJ databases">
        <authorList>
            <person name="Noh H."/>
        </authorList>
    </citation>
    <scope>NUCLEOTIDE SEQUENCE</scope>
    <source>
        <strain evidence="12">DUCC4014</strain>
    </source>
</reference>
<dbReference type="EMBL" id="CP086718">
    <property type="protein sequence ID" value="WOO83167.1"/>
    <property type="molecule type" value="Genomic_DNA"/>
</dbReference>
<feature type="region of interest" description="Disordered" evidence="10">
    <location>
        <begin position="1"/>
        <end position="35"/>
    </location>
</feature>
<dbReference type="InterPro" id="IPR050363">
    <property type="entry name" value="MIP/Aquaporin"/>
</dbReference>
<dbReference type="CDD" id="cd00333">
    <property type="entry name" value="MIP"/>
    <property type="match status" value="1"/>
</dbReference>
<dbReference type="InterPro" id="IPR000425">
    <property type="entry name" value="MIP"/>
</dbReference>
<name>A0AAF0YB08_9TREE</name>
<dbReference type="PANTHER" id="PTHR43829:SF9">
    <property type="entry name" value="AQUAPORIN-9"/>
    <property type="match status" value="1"/>
</dbReference>
<dbReference type="InterPro" id="IPR023271">
    <property type="entry name" value="Aquaporin-like"/>
</dbReference>
<accession>A0AAF0YB08</accession>
<evidence type="ECO:0000256" key="3">
    <source>
        <dbReference type="ARBA" id="ARBA00022448"/>
    </source>
</evidence>
<dbReference type="Pfam" id="PF00230">
    <property type="entry name" value="MIP"/>
    <property type="match status" value="1"/>
</dbReference>
<keyword evidence="6 11" id="KW-1133">Transmembrane helix</keyword>
<evidence type="ECO:0000256" key="9">
    <source>
        <dbReference type="RuleBase" id="RU000477"/>
    </source>
</evidence>
<proteinExistence type="inferred from homology"/>
<dbReference type="InterPro" id="IPR022357">
    <property type="entry name" value="MIP_CS"/>
</dbReference>
<dbReference type="RefSeq" id="XP_062629193.1">
    <property type="nucleotide sequence ID" value="XM_062773209.1"/>
</dbReference>
<dbReference type="FunFam" id="1.20.1080.10:FF:000027">
    <property type="entry name" value="MIP aquaporin"/>
    <property type="match status" value="1"/>
</dbReference>